<name>A0A1H7VCJ0_9BACT</name>
<evidence type="ECO:0000313" key="3">
    <source>
        <dbReference type="Proteomes" id="UP000198984"/>
    </source>
</evidence>
<gene>
    <name evidence="2" type="ORF">SAMN04488505_103288</name>
</gene>
<keyword evidence="3" id="KW-1185">Reference proteome</keyword>
<accession>A0A1H7VCJ0</accession>
<evidence type="ECO:0000256" key="1">
    <source>
        <dbReference type="SAM" id="SignalP"/>
    </source>
</evidence>
<dbReference type="Proteomes" id="UP000198984">
    <property type="component" value="Unassembled WGS sequence"/>
</dbReference>
<organism evidence="2 3">
    <name type="scientific">Chitinophaga rupis</name>
    <dbReference type="NCBI Taxonomy" id="573321"/>
    <lineage>
        <taxon>Bacteria</taxon>
        <taxon>Pseudomonadati</taxon>
        <taxon>Bacteroidota</taxon>
        <taxon>Chitinophagia</taxon>
        <taxon>Chitinophagales</taxon>
        <taxon>Chitinophagaceae</taxon>
        <taxon>Chitinophaga</taxon>
    </lineage>
</organism>
<dbReference type="Pfam" id="PF14052">
    <property type="entry name" value="Caps_assemb_Wzi"/>
    <property type="match status" value="1"/>
</dbReference>
<reference evidence="2 3" key="1">
    <citation type="submission" date="2016-10" db="EMBL/GenBank/DDBJ databases">
        <authorList>
            <person name="de Groot N.N."/>
        </authorList>
    </citation>
    <scope>NUCLEOTIDE SEQUENCE [LARGE SCALE GENOMIC DNA]</scope>
    <source>
        <strain evidence="2 3">DSM 21039</strain>
    </source>
</reference>
<feature type="chain" id="PRO_5011703219" evidence="1">
    <location>
        <begin position="22"/>
        <end position="484"/>
    </location>
</feature>
<keyword evidence="1" id="KW-0732">Signal</keyword>
<dbReference type="InterPro" id="IPR038636">
    <property type="entry name" value="Wzi_sf"/>
</dbReference>
<dbReference type="InterPro" id="IPR026950">
    <property type="entry name" value="Caps_assemb_Wzi"/>
</dbReference>
<evidence type="ECO:0000313" key="2">
    <source>
        <dbReference type="EMBL" id="SEM06991.1"/>
    </source>
</evidence>
<protein>
    <submittedName>
        <fullName evidence="2">Capsule assembly protein Wzi</fullName>
    </submittedName>
</protein>
<dbReference type="STRING" id="573321.SAMN04488505_103288"/>
<sequence length="484" mass="54806">MRRNTLLLTVLLYLFMAPVHAQFLDSLLIQVGTTGTFATKDYQPLWITAQHYGALTDRKSDLSTQVGFSNMHVLGNNDQFYIKYGAYLNNNDHFKKVFFQEGYLKLGYKNLELRAGRYNEIIGEVDPDLSSGSLGVSGNALPIPQIGLALTNYVDVPYTNGWLQFKGQISHGWMGDHNQFVRDAWYHQKTLYLRVGKQKLKVGAGIEHFAVWAGHRDGLPKLDKSFGGFWNVLLAKEANDGSVGGDILPNRAGDHRGVIEGTIDWENDVTGIHAYMQMPFETGQGINIRNIDRLWGVAYTNKHEDSWLKKVVGEFIYTKQMNDWYLIRLRESYYNNGIYLTGWEYQDRIVGTPLFTDRKKASEYFPGHIAPFDWGAPVDSFKGKGWNIVNNRVVGGHLGVMYTIAKTVNAKTRLTFTQNYGNALPGVFSPSKYEFYGLQEFSYQLPSIPLTVRAGLGLDWGELTDNVGGLLGVTWSFDRRTRNE</sequence>
<proteinExistence type="predicted"/>
<dbReference type="AlphaFoldDB" id="A0A1H7VCJ0"/>
<dbReference type="Gene3D" id="2.40.160.130">
    <property type="entry name" value="Capsule assembly protein Wzi"/>
    <property type="match status" value="1"/>
</dbReference>
<dbReference type="EMBL" id="FOBB01000003">
    <property type="protein sequence ID" value="SEM06991.1"/>
    <property type="molecule type" value="Genomic_DNA"/>
</dbReference>
<feature type="signal peptide" evidence="1">
    <location>
        <begin position="1"/>
        <end position="21"/>
    </location>
</feature>